<dbReference type="AlphaFoldDB" id="A0A1I5R746"/>
<dbReference type="InterPro" id="IPR051531">
    <property type="entry name" value="N-acetyltransferase"/>
</dbReference>
<protein>
    <submittedName>
        <fullName evidence="2">Protein N-acetyltransferase, RimJ/RimL family</fullName>
    </submittedName>
</protein>
<name>A0A1I5R746_9GAMM</name>
<gene>
    <name evidence="2" type="ORF">SAMN03084138_02455</name>
</gene>
<dbReference type="InterPro" id="IPR016181">
    <property type="entry name" value="Acyl_CoA_acyltransferase"/>
</dbReference>
<dbReference type="PROSITE" id="PS51186">
    <property type="entry name" value="GNAT"/>
    <property type="match status" value="1"/>
</dbReference>
<dbReference type="PANTHER" id="PTHR43792">
    <property type="entry name" value="GNAT FAMILY, PUTATIVE (AFU_ORTHOLOGUE AFUA_3G00765)-RELATED-RELATED"/>
    <property type="match status" value="1"/>
</dbReference>
<sequence length="154" mass="17726">MDNLVISSLCLEDKRAIFEFLQDPVVMRFLGPRRPLTDEEASEWFELELNAATRHVFRTKDTNDLVGFCGVKVIDGVEDFAYFLLKAHWGKGYAADMCRMAVDKLPDTTDLDKVQVFIANDNTASRAVARKLGWLCVCESENQYEKGHRYRIKR</sequence>
<dbReference type="InterPro" id="IPR000182">
    <property type="entry name" value="GNAT_dom"/>
</dbReference>
<organism evidence="2 3">
    <name type="scientific">Enterovibrio norvegicus DSM 15893</name>
    <dbReference type="NCBI Taxonomy" id="1121869"/>
    <lineage>
        <taxon>Bacteria</taxon>
        <taxon>Pseudomonadati</taxon>
        <taxon>Pseudomonadota</taxon>
        <taxon>Gammaproteobacteria</taxon>
        <taxon>Vibrionales</taxon>
        <taxon>Vibrionaceae</taxon>
        <taxon>Enterovibrio</taxon>
    </lineage>
</organism>
<evidence type="ECO:0000313" key="2">
    <source>
        <dbReference type="EMBL" id="SFP54349.1"/>
    </source>
</evidence>
<dbReference type="PANTHER" id="PTHR43792:SF1">
    <property type="entry name" value="N-ACETYLTRANSFERASE DOMAIN-CONTAINING PROTEIN"/>
    <property type="match status" value="1"/>
</dbReference>
<dbReference type="Pfam" id="PF13302">
    <property type="entry name" value="Acetyltransf_3"/>
    <property type="match status" value="1"/>
</dbReference>
<dbReference type="EMBL" id="FOWR01000017">
    <property type="protein sequence ID" value="SFP54349.1"/>
    <property type="molecule type" value="Genomic_DNA"/>
</dbReference>
<dbReference type="GO" id="GO:0016747">
    <property type="term" value="F:acyltransferase activity, transferring groups other than amino-acyl groups"/>
    <property type="evidence" value="ECO:0007669"/>
    <property type="project" value="InterPro"/>
</dbReference>
<dbReference type="STRING" id="1121869.SAMN03084138_02455"/>
<dbReference type="OrthoDB" id="9801656at2"/>
<reference evidence="2 3" key="1">
    <citation type="submission" date="2016-10" db="EMBL/GenBank/DDBJ databases">
        <authorList>
            <person name="de Groot N.N."/>
        </authorList>
    </citation>
    <scope>NUCLEOTIDE SEQUENCE [LARGE SCALE GENOMIC DNA]</scope>
    <source>
        <strain evidence="2 3">DSM 15893</strain>
    </source>
</reference>
<dbReference type="RefSeq" id="WP_074927090.1">
    <property type="nucleotide sequence ID" value="NZ_FOWR01000017.1"/>
</dbReference>
<dbReference type="SUPFAM" id="SSF55729">
    <property type="entry name" value="Acyl-CoA N-acyltransferases (Nat)"/>
    <property type="match status" value="1"/>
</dbReference>
<dbReference type="GeneID" id="35870966"/>
<feature type="domain" description="N-acetyltransferase" evidence="1">
    <location>
        <begin position="4"/>
        <end position="154"/>
    </location>
</feature>
<keyword evidence="2" id="KW-0808">Transferase</keyword>
<accession>A0A1I5R746</accession>
<evidence type="ECO:0000313" key="3">
    <source>
        <dbReference type="Proteomes" id="UP000182692"/>
    </source>
</evidence>
<evidence type="ECO:0000259" key="1">
    <source>
        <dbReference type="PROSITE" id="PS51186"/>
    </source>
</evidence>
<dbReference type="Proteomes" id="UP000182692">
    <property type="component" value="Unassembled WGS sequence"/>
</dbReference>
<dbReference type="Gene3D" id="3.40.630.30">
    <property type="match status" value="1"/>
</dbReference>
<proteinExistence type="predicted"/>